<dbReference type="STRING" id="472759.Nhal_3842"/>
<keyword evidence="1" id="KW-0175">Coiled coil</keyword>
<evidence type="ECO:0008006" key="5">
    <source>
        <dbReference type="Google" id="ProtNLM"/>
    </source>
</evidence>
<dbReference type="EMBL" id="CP001798">
    <property type="protein sequence ID" value="ADE16854.1"/>
    <property type="molecule type" value="Genomic_DNA"/>
</dbReference>
<evidence type="ECO:0000256" key="2">
    <source>
        <dbReference type="SAM" id="MobiDB-lite"/>
    </source>
</evidence>
<organism evidence="3 4">
    <name type="scientific">Nitrosococcus halophilus (strain Nc4)</name>
    <dbReference type="NCBI Taxonomy" id="472759"/>
    <lineage>
        <taxon>Bacteria</taxon>
        <taxon>Pseudomonadati</taxon>
        <taxon>Pseudomonadota</taxon>
        <taxon>Gammaproteobacteria</taxon>
        <taxon>Chromatiales</taxon>
        <taxon>Chromatiaceae</taxon>
        <taxon>Nitrosococcus</taxon>
    </lineage>
</organism>
<dbReference type="PANTHER" id="PTHR38765:SF1">
    <property type="entry name" value="DUF484 DOMAIN-CONTAINING PROTEIN"/>
    <property type="match status" value="1"/>
</dbReference>
<dbReference type="InterPro" id="IPR007435">
    <property type="entry name" value="DUF484"/>
</dbReference>
<evidence type="ECO:0000313" key="4">
    <source>
        <dbReference type="Proteomes" id="UP000001844"/>
    </source>
</evidence>
<dbReference type="InterPro" id="IPR029016">
    <property type="entry name" value="GAF-like_dom_sf"/>
</dbReference>
<dbReference type="Pfam" id="PF04340">
    <property type="entry name" value="DUF484"/>
    <property type="match status" value="1"/>
</dbReference>
<evidence type="ECO:0000256" key="1">
    <source>
        <dbReference type="SAM" id="Coils"/>
    </source>
</evidence>
<feature type="coiled-coil region" evidence="1">
    <location>
        <begin position="56"/>
        <end position="83"/>
    </location>
</feature>
<dbReference type="OrthoDB" id="8525200at2"/>
<evidence type="ECO:0000313" key="3">
    <source>
        <dbReference type="EMBL" id="ADE16854.1"/>
    </source>
</evidence>
<dbReference type="Proteomes" id="UP000001844">
    <property type="component" value="Chromosome"/>
</dbReference>
<dbReference type="AlphaFoldDB" id="D5C3E7"/>
<dbReference type="eggNOG" id="COG3159">
    <property type="taxonomic scope" value="Bacteria"/>
</dbReference>
<name>D5C3E7_NITHN</name>
<reference evidence="4" key="1">
    <citation type="submission" date="2010-04" db="EMBL/GenBank/DDBJ databases">
        <title>Complete genome sequence of Nitrosococcus halophilus Nc4, a salt-adapted, aerobic obligate ammonia-oxidizing sulfur purple bacterium.</title>
        <authorList>
            <consortium name="US DOE Joint Genome Institute"/>
            <person name="Campbell M.A."/>
            <person name="Malfatti S.A."/>
            <person name="Chain P.S.G."/>
            <person name="Heidelberg J.F."/>
            <person name="Ward B.B."/>
            <person name="Klotz M.G."/>
        </authorList>
    </citation>
    <scope>NUCLEOTIDE SEQUENCE [LARGE SCALE GENOMIC DNA]</scope>
    <source>
        <strain evidence="4">Nc4</strain>
    </source>
</reference>
<feature type="compositionally biased region" description="Basic and acidic residues" evidence="2">
    <location>
        <begin position="7"/>
        <end position="21"/>
    </location>
</feature>
<gene>
    <name evidence="3" type="ordered locus">Nhal_3842</name>
</gene>
<protein>
    <recommendedName>
        <fullName evidence="5">Phytochrome sensor protein</fullName>
    </recommendedName>
</protein>
<sequence>MKKRARAKEAPKTQPEEEQGREQAVVEYLRTHKDFFVCHSDLLSELTIPHPSGDAISLVERQLALLREQNRELKWQLRDLIENATANDNLSKKVHRFALAVLSAATPQAMLEALFSSLRTDFEVDVIALRLFFDDPSLPPPFADHPEVVLVSRNAPELEAFSSVLKSSRPICGRLTAEQGAYLFGEAVEQAVSCVLIPLGEERRRGMLAIGSQEPDRFRADLGTMFLDYLGAIVERALHRHWT</sequence>
<proteinExistence type="predicted"/>
<dbReference type="RefSeq" id="WP_013034703.1">
    <property type="nucleotide sequence ID" value="NC_013960.1"/>
</dbReference>
<accession>D5C3E7</accession>
<keyword evidence="4" id="KW-1185">Reference proteome</keyword>
<dbReference type="HOGENOM" id="CLU_073320_1_1_6"/>
<feature type="region of interest" description="Disordered" evidence="2">
    <location>
        <begin position="1"/>
        <end position="22"/>
    </location>
</feature>
<dbReference type="KEGG" id="nhl:Nhal_3842"/>
<dbReference type="PANTHER" id="PTHR38765">
    <property type="entry name" value="DUF484 DOMAIN-CONTAINING PROTEIN"/>
    <property type="match status" value="1"/>
</dbReference>
<dbReference type="Gene3D" id="3.30.450.40">
    <property type="match status" value="1"/>
</dbReference>